<keyword evidence="1" id="KW-1185">Reference proteome</keyword>
<name>A0A1I7XTH8_HETBA</name>
<sequence>MMGLLSTIRGKKELPVIGSTEVGPIANKSKKMVIQEWPRLLDHQPNLFKMVWLQSANRSNSIKKAFGIGDNESPESSKSFINLSTTIEAFFYKLASL</sequence>
<dbReference type="WBParaSite" id="Hba_21125">
    <property type="protein sequence ID" value="Hba_21125"/>
    <property type="gene ID" value="Hba_21125"/>
</dbReference>
<proteinExistence type="predicted"/>
<evidence type="ECO:0000313" key="1">
    <source>
        <dbReference type="Proteomes" id="UP000095283"/>
    </source>
</evidence>
<dbReference type="AlphaFoldDB" id="A0A1I7XTH8"/>
<accession>A0A1I7XTH8</accession>
<protein>
    <submittedName>
        <fullName evidence="2">GLOBIN domain-containing protein</fullName>
    </submittedName>
</protein>
<reference evidence="2" key="1">
    <citation type="submission" date="2016-11" db="UniProtKB">
        <authorList>
            <consortium name="WormBaseParasite"/>
        </authorList>
    </citation>
    <scope>IDENTIFICATION</scope>
</reference>
<dbReference type="Proteomes" id="UP000095283">
    <property type="component" value="Unplaced"/>
</dbReference>
<evidence type="ECO:0000313" key="2">
    <source>
        <dbReference type="WBParaSite" id="Hba_21125"/>
    </source>
</evidence>
<organism evidence="1 2">
    <name type="scientific">Heterorhabditis bacteriophora</name>
    <name type="common">Entomopathogenic nematode worm</name>
    <dbReference type="NCBI Taxonomy" id="37862"/>
    <lineage>
        <taxon>Eukaryota</taxon>
        <taxon>Metazoa</taxon>
        <taxon>Ecdysozoa</taxon>
        <taxon>Nematoda</taxon>
        <taxon>Chromadorea</taxon>
        <taxon>Rhabditida</taxon>
        <taxon>Rhabditina</taxon>
        <taxon>Rhabditomorpha</taxon>
        <taxon>Strongyloidea</taxon>
        <taxon>Heterorhabditidae</taxon>
        <taxon>Heterorhabditis</taxon>
    </lineage>
</organism>